<dbReference type="PANTHER" id="PTHR46517">
    <property type="entry name" value="FRUCTOSE-2,6-BISPHOSPHATASE TIGAR"/>
    <property type="match status" value="1"/>
</dbReference>
<proteinExistence type="predicted"/>
<evidence type="ECO:0000313" key="4">
    <source>
        <dbReference type="Proteomes" id="UP000377803"/>
    </source>
</evidence>
<evidence type="ECO:0000256" key="1">
    <source>
        <dbReference type="ARBA" id="ARBA00022801"/>
    </source>
</evidence>
<dbReference type="AlphaFoldDB" id="A0A5Q0UF32"/>
<protein>
    <submittedName>
        <fullName evidence="3">Phosphoserine phosphatase</fullName>
        <ecNumber evidence="3">3.1.3.3</ecNumber>
    </submittedName>
</protein>
<dbReference type="PROSITE" id="PS00175">
    <property type="entry name" value="PG_MUTASE"/>
    <property type="match status" value="1"/>
</dbReference>
<dbReference type="CDD" id="cd07067">
    <property type="entry name" value="HP_PGM_like"/>
    <property type="match status" value="1"/>
</dbReference>
<evidence type="ECO:0000256" key="2">
    <source>
        <dbReference type="PIRSR" id="PIRSR613078-2"/>
    </source>
</evidence>
<name>A0A5Q0UF32_9ARCH</name>
<dbReference type="GO" id="GO:0043456">
    <property type="term" value="P:regulation of pentose-phosphate shunt"/>
    <property type="evidence" value="ECO:0007669"/>
    <property type="project" value="TreeGrafter"/>
</dbReference>
<dbReference type="Pfam" id="PF00300">
    <property type="entry name" value="His_Phos_1"/>
    <property type="match status" value="1"/>
</dbReference>
<dbReference type="PANTHER" id="PTHR46517:SF1">
    <property type="entry name" value="FRUCTOSE-2,6-BISPHOSPHATASE TIGAR"/>
    <property type="match status" value="1"/>
</dbReference>
<dbReference type="EMBL" id="CP040089">
    <property type="protein sequence ID" value="QGA80104.1"/>
    <property type="molecule type" value="Genomic_DNA"/>
</dbReference>
<dbReference type="EC" id="3.1.3.3" evidence="3"/>
<dbReference type="Proteomes" id="UP000377803">
    <property type="component" value="Chromosome"/>
</dbReference>
<evidence type="ECO:0000313" key="3">
    <source>
        <dbReference type="EMBL" id="QGA80104.1"/>
    </source>
</evidence>
<dbReference type="GO" id="GO:0005829">
    <property type="term" value="C:cytosol"/>
    <property type="evidence" value="ECO:0007669"/>
    <property type="project" value="TreeGrafter"/>
</dbReference>
<feature type="binding site" evidence="2">
    <location>
        <position position="57"/>
    </location>
    <ligand>
        <name>substrate</name>
    </ligand>
</feature>
<feature type="binding site" evidence="2">
    <location>
        <begin position="7"/>
        <end position="14"/>
    </location>
    <ligand>
        <name>substrate</name>
    </ligand>
</feature>
<dbReference type="InterPro" id="IPR051695">
    <property type="entry name" value="Phosphoglycerate_Mutase"/>
</dbReference>
<dbReference type="InterPro" id="IPR029033">
    <property type="entry name" value="His_PPase_superfam"/>
</dbReference>
<dbReference type="Gene3D" id="3.40.50.1240">
    <property type="entry name" value="Phosphoglycerate mutase-like"/>
    <property type="match status" value="1"/>
</dbReference>
<gene>
    <name evidence="3" type="primary">psp</name>
    <name evidence="3" type="ORF">LC1Nh_0199</name>
</gene>
<dbReference type="RefSeq" id="WP_153549842.1">
    <property type="nucleotide sequence ID" value="NZ_CP040089.1"/>
</dbReference>
<dbReference type="KEGG" id="ncon:LC1Nh_0199"/>
<sequence length="100" mass="11754">MRLFLCRHGQTEHNCTDTIQGQSESKLTDKGLKQAEALGKRLRSEDVDFLYSSSMPRAVKTARNSWKFRQENCNINLFSWSEERGWMIEYLNKTVHLEDL</sequence>
<keyword evidence="1 3" id="KW-0378">Hydrolase</keyword>
<keyword evidence="4" id="KW-1185">Reference proteome</keyword>
<dbReference type="InterPro" id="IPR001345">
    <property type="entry name" value="PG/BPGM_mutase_AS"/>
</dbReference>
<accession>A0A5Q0UF32</accession>
<organism evidence="3 4">
    <name type="scientific">Candidatus Nanohalobium constans</name>
    <dbReference type="NCBI Taxonomy" id="2565781"/>
    <lineage>
        <taxon>Archaea</taxon>
        <taxon>Candidatus Nanohalarchaeota</taxon>
        <taxon>Candidatus Nanohalobia</taxon>
        <taxon>Candidatus Nanohalobiales</taxon>
        <taxon>Candidatus Nanohalobiaceae</taxon>
        <taxon>Candidatus Nanohalobium</taxon>
    </lineage>
</organism>
<dbReference type="InterPro" id="IPR013078">
    <property type="entry name" value="His_Pase_superF_clade-1"/>
</dbReference>
<dbReference type="GeneID" id="42364580"/>
<dbReference type="SMART" id="SM00855">
    <property type="entry name" value="PGAM"/>
    <property type="match status" value="1"/>
</dbReference>
<reference evidence="4" key="1">
    <citation type="submission" date="2019-05" db="EMBL/GenBank/DDBJ databases">
        <title>Candidatus Nanohalobium constans, a novel model system to study the DPANN nano-sized archaea: genomic and physiological characterization of a nanoarchaeon co-cultured with its chitinotrophic host.</title>
        <authorList>
            <person name="La Cono V."/>
            <person name="Arcadi E."/>
            <person name="Crisafi F."/>
            <person name="Denaro R."/>
            <person name="La Spada G."/>
            <person name="Messina E."/>
            <person name="Smedile F."/>
            <person name="Toshchakov S.V."/>
            <person name="Shevchenko M.A."/>
            <person name="Golyshin P.N."/>
            <person name="Golyshina O.V."/>
            <person name="Ferrer M."/>
            <person name="Rohde M."/>
            <person name="Mushegian A."/>
            <person name="Sorokin D.Y."/>
            <person name="Giuliano L."/>
            <person name="Yakimov M.M."/>
        </authorList>
    </citation>
    <scope>NUCLEOTIDE SEQUENCE [LARGE SCALE GENOMIC DNA]</scope>
    <source>
        <strain evidence="4">LC1Nh</strain>
    </source>
</reference>
<dbReference type="GO" id="GO:0045820">
    <property type="term" value="P:negative regulation of glycolytic process"/>
    <property type="evidence" value="ECO:0007669"/>
    <property type="project" value="TreeGrafter"/>
</dbReference>
<dbReference type="GO" id="GO:0004331">
    <property type="term" value="F:fructose-2,6-bisphosphate 2-phosphatase activity"/>
    <property type="evidence" value="ECO:0007669"/>
    <property type="project" value="TreeGrafter"/>
</dbReference>
<dbReference type="SUPFAM" id="SSF53254">
    <property type="entry name" value="Phosphoglycerate mutase-like"/>
    <property type="match status" value="1"/>
</dbReference>